<sequence length="418" mass="49323">MVLKELNIKHIIKGFTLFILLCISQSSFAMVWKSENTWDAVWEKRYQHWVKNNWTEDFFMNEKKPMYYKFSHDCADAVYAMRLVFAYEYKLPFVVNNPSKRGRTISNGMTRWDKLSEEKRVRKFMDYVANYTSTRSLENDTYPIALDDIKPGDVYVAPDVHAYQIVNITDAGIAEVMSSTTPQAPRFMDRIPSFPFYVPEDYKNKKDGYRRFKQPQNIRKSAEKQPGYNIEQFDIAQSVKQDYVKFTDIISSALGSRVEKPDEKTLRLLIAMCMYANDRSIYVYDALWHLQKIRKGGRQCMNRTEYNSYSTPSRDRRLKAFFNAVKNHYEKNSKYKQWTQPQRWAKALFSIEPPKPAELADLNKFCKVQMSLGENYFIPLRDLRQNLSAGKVISDPHAPLEYRWGAQTKPYEPRCKTY</sequence>
<proteinExistence type="predicted"/>
<evidence type="ECO:0000313" key="2">
    <source>
        <dbReference type="Proteomes" id="UP000294887"/>
    </source>
</evidence>
<gene>
    <name evidence="1" type="ORF">EV695_3574</name>
</gene>
<dbReference type="EMBL" id="SMFQ01000005">
    <property type="protein sequence ID" value="TCJ82837.1"/>
    <property type="molecule type" value="Genomic_DNA"/>
</dbReference>
<name>A0A4R1ENK6_9GAMM</name>
<dbReference type="AlphaFoldDB" id="A0A4R1ENK6"/>
<organism evidence="1 2">
    <name type="scientific">Cocleimonas flava</name>
    <dbReference type="NCBI Taxonomy" id="634765"/>
    <lineage>
        <taxon>Bacteria</taxon>
        <taxon>Pseudomonadati</taxon>
        <taxon>Pseudomonadota</taxon>
        <taxon>Gammaproteobacteria</taxon>
        <taxon>Thiotrichales</taxon>
        <taxon>Thiotrichaceae</taxon>
        <taxon>Cocleimonas</taxon>
    </lineage>
</organism>
<keyword evidence="2" id="KW-1185">Reference proteome</keyword>
<dbReference type="Proteomes" id="UP000294887">
    <property type="component" value="Unassembled WGS sequence"/>
</dbReference>
<reference evidence="1 2" key="1">
    <citation type="submission" date="2019-03" db="EMBL/GenBank/DDBJ databases">
        <title>Genomic Encyclopedia of Type Strains, Phase IV (KMG-IV): sequencing the most valuable type-strain genomes for metagenomic binning, comparative biology and taxonomic classification.</title>
        <authorList>
            <person name="Goeker M."/>
        </authorList>
    </citation>
    <scope>NUCLEOTIDE SEQUENCE [LARGE SCALE GENOMIC DNA]</scope>
    <source>
        <strain evidence="1 2">DSM 24830</strain>
    </source>
</reference>
<evidence type="ECO:0000313" key="1">
    <source>
        <dbReference type="EMBL" id="TCJ82837.1"/>
    </source>
</evidence>
<comment type="caution">
    <text evidence="1">The sequence shown here is derived from an EMBL/GenBank/DDBJ whole genome shotgun (WGS) entry which is preliminary data.</text>
</comment>
<accession>A0A4R1ENK6</accession>
<protein>
    <submittedName>
        <fullName evidence="1">Uncharacterized protein</fullName>
    </submittedName>
</protein>